<comment type="similarity">
    <text evidence="3 4">In the C-terminal section; belongs to the PPC synthetase family.</text>
</comment>
<evidence type="ECO:0000259" key="5">
    <source>
        <dbReference type="Pfam" id="PF02441"/>
    </source>
</evidence>
<dbReference type="Proteomes" id="UP001551189">
    <property type="component" value="Unassembled WGS sequence"/>
</dbReference>
<feature type="region of interest" description="Phosphopantothenoylcysteine decarboxylase" evidence="3">
    <location>
        <begin position="1"/>
        <end position="189"/>
    </location>
</feature>
<comment type="cofactor">
    <cofactor evidence="3">
        <name>FMN</name>
        <dbReference type="ChEBI" id="CHEBI:58210"/>
    </cofactor>
    <text evidence="3">Binds 1 FMN per subunit.</text>
</comment>
<dbReference type="EC" id="6.3.2.5" evidence="3"/>
<comment type="pathway">
    <text evidence="3 4">Cofactor biosynthesis; coenzyme A biosynthesis; CoA from (R)-pantothenate: step 2/5.</text>
</comment>
<dbReference type="HAMAP" id="MF_02225">
    <property type="entry name" value="CoaBC"/>
    <property type="match status" value="1"/>
</dbReference>
<dbReference type="InterPro" id="IPR035929">
    <property type="entry name" value="CoaB-like_sf"/>
</dbReference>
<feature type="domain" description="Flavoprotein" evidence="5">
    <location>
        <begin position="5"/>
        <end position="173"/>
    </location>
</feature>
<dbReference type="GO" id="GO:0004632">
    <property type="term" value="F:phosphopantothenate--cysteine ligase activity"/>
    <property type="evidence" value="ECO:0007669"/>
    <property type="project" value="UniProtKB-EC"/>
</dbReference>
<comment type="caution">
    <text evidence="3">Lacks conserved residue(s) required for the propagation of feature annotation.</text>
</comment>
<comment type="similarity">
    <text evidence="3 4">In the N-terminal section; belongs to the HFCD (homo-oligomeric flavin containing Cys decarboxylase) superfamily.</text>
</comment>
<proteinExistence type="inferred from homology"/>
<dbReference type="RefSeq" id="WP_359696222.1">
    <property type="nucleotide sequence ID" value="NZ_JBEYXT010000067.1"/>
</dbReference>
<sequence>MGKPKVVLGVSGGIAAYKACELLRRLTESGHDVRVVPTDSALHFVGAATWSALSGNPVSTEVWDRVHEVPHVRIGQEADLVVVAPATADMLAKAAHGLADDLLTNTLLTARCPVVFAPAMHTEMWEHPATQENVATLRRRGALVIDPAVGRLTGVDTGKGRLPDPAEIFEVCRRVLARGTAGPDLAGRHVVISAGGTREPLDPVRFLGNRSSGKQGYALARTAAARGARVTLIEANTGLPDPAGVDVVRVGTAVQLREAVLKAAPDADVVVMAAAVADFRPETYATGKIKKKDGQDPEPIVLVRNPDILAEIAADRPRPEQLVVGFAAETDDVLANGRAKLARKGCDLLVVNEVGERKTFGSEENEAVVLGADGSETPVPHGPKEALADTVWDLVVHRLG</sequence>
<comment type="catalytic activity">
    <reaction evidence="3 4">
        <text>N-[(R)-4-phosphopantothenoyl]-L-cysteine + H(+) = (R)-4'-phosphopantetheine + CO2</text>
        <dbReference type="Rhea" id="RHEA:16793"/>
        <dbReference type="ChEBI" id="CHEBI:15378"/>
        <dbReference type="ChEBI" id="CHEBI:16526"/>
        <dbReference type="ChEBI" id="CHEBI:59458"/>
        <dbReference type="ChEBI" id="CHEBI:61723"/>
        <dbReference type="EC" id="4.1.1.36"/>
    </reaction>
</comment>
<keyword evidence="3 4" id="KW-0436">Ligase</keyword>
<dbReference type="NCBIfam" id="TIGR00521">
    <property type="entry name" value="coaBC_dfp"/>
    <property type="match status" value="1"/>
</dbReference>
<protein>
    <recommendedName>
        <fullName evidence="3">Coenzyme A biosynthesis bifunctional protein CoaBC</fullName>
    </recommendedName>
    <alternativeName>
        <fullName evidence="3">DNA/pantothenate metabolism flavoprotein</fullName>
    </alternativeName>
    <alternativeName>
        <fullName evidence="3">Phosphopantothenoylcysteine synthetase/decarboxylase</fullName>
        <shortName evidence="3">PPCS-PPCDC</shortName>
    </alternativeName>
    <domain>
        <recommendedName>
            <fullName evidence="3">Phosphopantothenoylcysteine decarboxylase</fullName>
            <shortName evidence="3">PPC decarboxylase</shortName>
            <shortName evidence="3">PPC-DC</shortName>
            <ecNumber evidence="3">4.1.1.36</ecNumber>
        </recommendedName>
        <alternativeName>
            <fullName evidence="3">CoaC</fullName>
        </alternativeName>
    </domain>
    <domain>
        <recommendedName>
            <fullName evidence="3">Phosphopantothenate--cysteine ligase</fullName>
            <ecNumber evidence="3">6.3.2.5</ecNumber>
        </recommendedName>
        <alternativeName>
            <fullName evidence="3">CoaB</fullName>
        </alternativeName>
        <alternativeName>
            <fullName evidence="3">Phosphopantothenoylcysteine synthetase</fullName>
            <shortName evidence="3">PPC synthetase</shortName>
            <shortName evidence="3">PPC-S</shortName>
        </alternativeName>
    </domain>
</protein>
<evidence type="ECO:0000259" key="6">
    <source>
        <dbReference type="Pfam" id="PF04127"/>
    </source>
</evidence>
<dbReference type="PANTHER" id="PTHR14359">
    <property type="entry name" value="HOMO-OLIGOMERIC FLAVIN CONTAINING CYS DECARBOXYLASE FAMILY"/>
    <property type="match status" value="1"/>
</dbReference>
<evidence type="ECO:0000256" key="4">
    <source>
        <dbReference type="RuleBase" id="RU364078"/>
    </source>
</evidence>
<comment type="function">
    <text evidence="4">Catalyzes two steps in the biosynthesis of coenzyme A. In the first step cysteine is conjugated to 4'-phosphopantothenate to form 4-phosphopantothenoylcysteine, in the latter compound is decarboxylated to form 4'-phosphopantotheine.</text>
</comment>
<evidence type="ECO:0000256" key="1">
    <source>
        <dbReference type="ARBA" id="ARBA00022793"/>
    </source>
</evidence>
<dbReference type="EMBL" id="JBEYXT010000067">
    <property type="protein sequence ID" value="MEU6802666.1"/>
    <property type="molecule type" value="Genomic_DNA"/>
</dbReference>
<dbReference type="GO" id="GO:0004633">
    <property type="term" value="F:phosphopantothenoylcysteine decarboxylase activity"/>
    <property type="evidence" value="ECO:0007669"/>
    <property type="project" value="UniProtKB-EC"/>
</dbReference>
<dbReference type="EC" id="4.1.1.36" evidence="3"/>
<feature type="binding site" evidence="3">
    <location>
        <position position="340"/>
    </location>
    <ligand>
        <name>CTP</name>
        <dbReference type="ChEBI" id="CHEBI:37563"/>
    </ligand>
</feature>
<evidence type="ECO:0000256" key="2">
    <source>
        <dbReference type="ARBA" id="ARBA00023239"/>
    </source>
</evidence>
<keyword evidence="3" id="KW-0511">Multifunctional enzyme</keyword>
<dbReference type="Pfam" id="PF02441">
    <property type="entry name" value="Flavoprotein"/>
    <property type="match status" value="1"/>
</dbReference>
<dbReference type="InterPro" id="IPR005252">
    <property type="entry name" value="CoaBC"/>
</dbReference>
<feature type="binding site" evidence="3">
    <location>
        <position position="326"/>
    </location>
    <ligand>
        <name>CTP</name>
        <dbReference type="ChEBI" id="CHEBI:37563"/>
    </ligand>
</feature>
<evidence type="ECO:0000313" key="8">
    <source>
        <dbReference type="Proteomes" id="UP001551189"/>
    </source>
</evidence>
<comment type="catalytic activity">
    <reaction evidence="3 4">
        <text>(R)-4'-phosphopantothenate + L-cysteine + CTP = N-[(R)-4-phosphopantothenoyl]-L-cysteine + CMP + diphosphate + H(+)</text>
        <dbReference type="Rhea" id="RHEA:19397"/>
        <dbReference type="ChEBI" id="CHEBI:10986"/>
        <dbReference type="ChEBI" id="CHEBI:15378"/>
        <dbReference type="ChEBI" id="CHEBI:33019"/>
        <dbReference type="ChEBI" id="CHEBI:35235"/>
        <dbReference type="ChEBI" id="CHEBI:37563"/>
        <dbReference type="ChEBI" id="CHEBI:59458"/>
        <dbReference type="ChEBI" id="CHEBI:60377"/>
        <dbReference type="EC" id="6.3.2.5"/>
    </reaction>
</comment>
<dbReference type="InterPro" id="IPR007085">
    <property type="entry name" value="DNA/pantothenate-metab_flavo_C"/>
</dbReference>
<comment type="pathway">
    <text evidence="3 4">Cofactor biosynthesis; coenzyme A biosynthesis; CoA from (R)-pantothenate: step 3/5.</text>
</comment>
<dbReference type="SUPFAM" id="SSF52507">
    <property type="entry name" value="Homo-oligomeric flavin-containing Cys decarboxylases, HFCD"/>
    <property type="match status" value="1"/>
</dbReference>
<keyword evidence="1 3" id="KW-0210">Decarboxylase</keyword>
<comment type="function">
    <text evidence="3">Catalyzes two sequential steps in the biosynthesis of coenzyme A. In the first step cysteine is conjugated to 4'-phosphopantothenate to form 4-phosphopantothenoylcysteine. In the second step the latter compound is decarboxylated to form 4'-phosphopantotheine.</text>
</comment>
<dbReference type="PANTHER" id="PTHR14359:SF6">
    <property type="entry name" value="PHOSPHOPANTOTHENOYLCYSTEINE DECARBOXYLASE"/>
    <property type="match status" value="1"/>
</dbReference>
<dbReference type="Gene3D" id="3.40.50.1950">
    <property type="entry name" value="Flavin prenyltransferase-like"/>
    <property type="match status" value="1"/>
</dbReference>
<keyword evidence="3" id="KW-0479">Metal-binding</keyword>
<evidence type="ECO:0000313" key="7">
    <source>
        <dbReference type="EMBL" id="MEU6802666.1"/>
    </source>
</evidence>
<feature type="binding site" evidence="3">
    <location>
        <position position="288"/>
    </location>
    <ligand>
        <name>CTP</name>
        <dbReference type="ChEBI" id="CHEBI:37563"/>
    </ligand>
</feature>
<comment type="cofactor">
    <cofactor evidence="3">
        <name>Mg(2+)</name>
        <dbReference type="ChEBI" id="CHEBI:18420"/>
    </cofactor>
</comment>
<dbReference type="InterPro" id="IPR036551">
    <property type="entry name" value="Flavin_trans-like"/>
</dbReference>
<keyword evidence="3 4" id="KW-0285">Flavoprotein</keyword>
<evidence type="ECO:0000256" key="3">
    <source>
        <dbReference type="HAMAP-Rule" id="MF_02225"/>
    </source>
</evidence>
<dbReference type="Gene3D" id="3.40.50.10300">
    <property type="entry name" value="CoaB-like"/>
    <property type="match status" value="1"/>
</dbReference>
<keyword evidence="3" id="KW-0460">Magnesium</keyword>
<organism evidence="7 8">
    <name type="scientific">Streptomyces neyagawaensis</name>
    <dbReference type="NCBI Taxonomy" id="42238"/>
    <lineage>
        <taxon>Bacteria</taxon>
        <taxon>Bacillati</taxon>
        <taxon>Actinomycetota</taxon>
        <taxon>Actinomycetes</taxon>
        <taxon>Kitasatosporales</taxon>
        <taxon>Streptomycetaceae</taxon>
        <taxon>Streptomyces</taxon>
    </lineage>
</organism>
<comment type="caution">
    <text evidence="7">The sequence shown here is derived from an EMBL/GenBank/DDBJ whole genome shotgun (WGS) entry which is preliminary data.</text>
</comment>
<dbReference type="Pfam" id="PF04127">
    <property type="entry name" value="DFP"/>
    <property type="match status" value="1"/>
</dbReference>
<name>A0ABV3B1J2_9ACTN</name>
<keyword evidence="3 4" id="KW-0288">FMN</keyword>
<feature type="domain" description="DNA/pantothenate metabolism flavoprotein C-terminal" evidence="6">
    <location>
        <begin position="185"/>
        <end position="396"/>
    </location>
</feature>
<feature type="binding site" evidence="3">
    <location>
        <position position="278"/>
    </location>
    <ligand>
        <name>CTP</name>
        <dbReference type="ChEBI" id="CHEBI:37563"/>
    </ligand>
</feature>
<feature type="binding site" evidence="3">
    <location>
        <position position="344"/>
    </location>
    <ligand>
        <name>CTP</name>
        <dbReference type="ChEBI" id="CHEBI:37563"/>
    </ligand>
</feature>
<feature type="region of interest" description="Phosphopantothenate--cysteine ligase" evidence="3">
    <location>
        <begin position="190"/>
        <end position="400"/>
    </location>
</feature>
<reference evidence="7 8" key="1">
    <citation type="submission" date="2024-06" db="EMBL/GenBank/DDBJ databases">
        <title>The Natural Products Discovery Center: Release of the First 8490 Sequenced Strains for Exploring Actinobacteria Biosynthetic Diversity.</title>
        <authorList>
            <person name="Kalkreuter E."/>
            <person name="Kautsar S.A."/>
            <person name="Yang D."/>
            <person name="Bader C.D."/>
            <person name="Teijaro C.N."/>
            <person name="Fluegel L."/>
            <person name="Davis C.M."/>
            <person name="Simpson J.R."/>
            <person name="Lauterbach L."/>
            <person name="Steele A.D."/>
            <person name="Gui C."/>
            <person name="Meng S."/>
            <person name="Li G."/>
            <person name="Viehrig K."/>
            <person name="Ye F."/>
            <person name="Su P."/>
            <person name="Kiefer A.F."/>
            <person name="Nichols A."/>
            <person name="Cepeda A.J."/>
            <person name="Yan W."/>
            <person name="Fan B."/>
            <person name="Jiang Y."/>
            <person name="Adhikari A."/>
            <person name="Zheng C.-J."/>
            <person name="Schuster L."/>
            <person name="Cowan T.M."/>
            <person name="Smanski M.J."/>
            <person name="Chevrette M.G."/>
            <person name="De Carvalho L.P.S."/>
            <person name="Shen B."/>
        </authorList>
    </citation>
    <scope>NUCLEOTIDE SEQUENCE [LARGE SCALE GENOMIC DNA]</scope>
    <source>
        <strain evidence="7 8">NPDC046851</strain>
    </source>
</reference>
<dbReference type="SUPFAM" id="SSF102645">
    <property type="entry name" value="CoaB-like"/>
    <property type="match status" value="1"/>
</dbReference>
<keyword evidence="2 3" id="KW-0456">Lyase</keyword>
<accession>A0ABV3B1J2</accession>
<feature type="binding site" evidence="3">
    <location>
        <begin position="306"/>
        <end position="309"/>
    </location>
    <ligand>
        <name>CTP</name>
        <dbReference type="ChEBI" id="CHEBI:37563"/>
    </ligand>
</feature>
<keyword evidence="8" id="KW-1185">Reference proteome</keyword>
<dbReference type="InterPro" id="IPR003382">
    <property type="entry name" value="Flavoprotein"/>
</dbReference>
<gene>
    <name evidence="3 7" type="primary">coaBC</name>
    <name evidence="7" type="ORF">ABZ931_16870</name>
</gene>